<organism evidence="1">
    <name type="scientific">Salmonella enterica subsp. enterica serovar Chester</name>
    <dbReference type="NCBI Taxonomy" id="149386"/>
    <lineage>
        <taxon>Bacteria</taxon>
        <taxon>Pseudomonadati</taxon>
        <taxon>Pseudomonadota</taxon>
        <taxon>Gammaproteobacteria</taxon>
        <taxon>Enterobacterales</taxon>
        <taxon>Enterobacteriaceae</taxon>
        <taxon>Salmonella</taxon>
    </lineage>
</organism>
<name>A0A635R8P7_SALET</name>
<protein>
    <submittedName>
        <fullName evidence="1">Uncharacterized protein</fullName>
    </submittedName>
</protein>
<comment type="caution">
    <text evidence="1">The sequence shown here is derived from an EMBL/GenBank/DDBJ whole genome shotgun (WGS) entry which is preliminary data.</text>
</comment>
<accession>A0A635R8P7</accession>
<reference evidence="1" key="1">
    <citation type="submission" date="2018-07" db="EMBL/GenBank/DDBJ databases">
        <authorList>
            <person name="Ashton P.M."/>
            <person name="Dallman T."/>
            <person name="Nair S."/>
            <person name="De Pinna E."/>
            <person name="Peters T."/>
            <person name="Grant K."/>
        </authorList>
    </citation>
    <scope>NUCLEOTIDE SEQUENCE</scope>
    <source>
        <strain evidence="1">368335</strain>
    </source>
</reference>
<gene>
    <name evidence="1" type="ORF">CB695_15910</name>
</gene>
<dbReference type="EMBL" id="AAMIYH010000015">
    <property type="protein sequence ID" value="EDH8302957.1"/>
    <property type="molecule type" value="Genomic_DNA"/>
</dbReference>
<proteinExistence type="predicted"/>
<sequence length="154" mass="18517">MNCFESKEIVELFKQREKTAFRDLYDSDYRPLFAVLLKLDKEPEIALAEVQHHHVSFVLTENKERWVDDILNRIALLETPHRWEVVIQKSLFPREDIFNNYRPKQYYNHDGSPKRAFLAPQHFVTYVTLRYKDTVVPFDTYLEMREIILGKNPT</sequence>
<dbReference type="AlphaFoldDB" id="A0A635R8P7"/>
<evidence type="ECO:0000313" key="1">
    <source>
        <dbReference type="EMBL" id="EDH8302957.1"/>
    </source>
</evidence>